<dbReference type="Pfam" id="PF06114">
    <property type="entry name" value="Peptidase_M78"/>
    <property type="match status" value="1"/>
</dbReference>
<sequence>MVIGKRIRHRRKAAGLTLDALGERVGLSASAISLIETGKREAKVSALAAIAGALGCGLADLLSEAAPSRRAALELRLERAQQSVAYSQLGVQPVRTGPRLPLDALESLVALHDRIRTLSAERDATPEYARRANGELRARMRASDNYFPAIEELADELLVGVGHDGGPLTRHRVNAIAERLGFSLHSVPDLPPSTRSVTDLAGKRIFLPTSDGAAQRTLALAALGHVVLQHRPPADYAEFLAQRVEVNYFAAAVLIPQRWAVSYLREAKQAKDLEIEDLRDRYLTSYEMAAHRFTNLATTHLDIPVHFMKINSSGIIYKAYANDGVTFPSDTTGSVEGQRVCRFWTARAVFDQPDWTEPYQQYTDTPSGTFWCTAVAEQGDHDTYSVSVGTPYEHVKWFRGRGTTHRSVSRCPDPACCTDPPPALAARWQDASWPSARVHSALLASLPAGAFPGVDQTEVMEFLDRQ</sequence>
<reference evidence="4" key="1">
    <citation type="journal article" date="2019" name="Int. J. Syst. Evol. Microbiol.">
        <title>The Global Catalogue of Microorganisms (GCM) 10K type strain sequencing project: providing services to taxonomists for standard genome sequencing and annotation.</title>
        <authorList>
            <consortium name="The Broad Institute Genomics Platform"/>
            <consortium name="The Broad Institute Genome Sequencing Center for Infectious Disease"/>
            <person name="Wu L."/>
            <person name="Ma J."/>
        </authorList>
    </citation>
    <scope>NUCLEOTIDE SEQUENCE [LARGE SCALE GENOMIC DNA]</scope>
    <source>
        <strain evidence="4">JCM 16929</strain>
    </source>
</reference>
<dbReference type="EMBL" id="BAABAB010000050">
    <property type="protein sequence ID" value="GAA3640645.1"/>
    <property type="molecule type" value="Genomic_DNA"/>
</dbReference>
<organism evidence="3 4">
    <name type="scientific">Microlunatus ginsengisoli</name>
    <dbReference type="NCBI Taxonomy" id="363863"/>
    <lineage>
        <taxon>Bacteria</taxon>
        <taxon>Bacillati</taxon>
        <taxon>Actinomycetota</taxon>
        <taxon>Actinomycetes</taxon>
        <taxon>Propionibacteriales</taxon>
        <taxon>Propionibacteriaceae</taxon>
        <taxon>Microlunatus</taxon>
    </lineage>
</organism>
<evidence type="ECO:0000313" key="3">
    <source>
        <dbReference type="EMBL" id="GAA3640645.1"/>
    </source>
</evidence>
<gene>
    <name evidence="3" type="ORF">GCM10022236_49080</name>
</gene>
<evidence type="ECO:0000256" key="1">
    <source>
        <dbReference type="ARBA" id="ARBA00007227"/>
    </source>
</evidence>
<dbReference type="PROSITE" id="PS50943">
    <property type="entry name" value="HTH_CROC1"/>
    <property type="match status" value="1"/>
</dbReference>
<evidence type="ECO:0000313" key="4">
    <source>
        <dbReference type="Proteomes" id="UP001501490"/>
    </source>
</evidence>
<dbReference type="Proteomes" id="UP001501490">
    <property type="component" value="Unassembled WGS sequence"/>
</dbReference>
<protein>
    <submittedName>
        <fullName evidence="3">Short-chain fatty acyl-CoA regulator family protein</fullName>
    </submittedName>
</protein>
<dbReference type="Gene3D" id="1.10.260.40">
    <property type="entry name" value="lambda repressor-like DNA-binding domains"/>
    <property type="match status" value="1"/>
</dbReference>
<dbReference type="InterPro" id="IPR001387">
    <property type="entry name" value="Cro/C1-type_HTH"/>
</dbReference>
<dbReference type="InterPro" id="IPR052345">
    <property type="entry name" value="Rad_response_metalloprotease"/>
</dbReference>
<keyword evidence="4" id="KW-1185">Reference proteome</keyword>
<dbReference type="CDD" id="cd00093">
    <property type="entry name" value="HTH_XRE"/>
    <property type="match status" value="1"/>
</dbReference>
<dbReference type="InterPro" id="IPR010359">
    <property type="entry name" value="IrrE_HExxH"/>
</dbReference>
<dbReference type="SMART" id="SM00530">
    <property type="entry name" value="HTH_XRE"/>
    <property type="match status" value="1"/>
</dbReference>
<dbReference type="RefSeq" id="WP_344809604.1">
    <property type="nucleotide sequence ID" value="NZ_BAABAB010000050.1"/>
</dbReference>
<evidence type="ECO:0000259" key="2">
    <source>
        <dbReference type="PROSITE" id="PS50943"/>
    </source>
</evidence>
<name>A0ABP7AV79_9ACTN</name>
<comment type="similarity">
    <text evidence="1">Belongs to the short-chain fatty acyl-CoA assimilation regulator (ScfR) family.</text>
</comment>
<dbReference type="PANTHER" id="PTHR43236:SF1">
    <property type="entry name" value="BLL7220 PROTEIN"/>
    <property type="match status" value="1"/>
</dbReference>
<comment type="caution">
    <text evidence="3">The sequence shown here is derived from an EMBL/GenBank/DDBJ whole genome shotgun (WGS) entry which is preliminary data.</text>
</comment>
<feature type="domain" description="HTH cro/C1-type" evidence="2">
    <location>
        <begin position="7"/>
        <end position="61"/>
    </location>
</feature>
<dbReference type="SUPFAM" id="SSF47413">
    <property type="entry name" value="lambda repressor-like DNA-binding domains"/>
    <property type="match status" value="1"/>
</dbReference>
<proteinExistence type="inferred from homology"/>
<accession>A0ABP7AV79</accession>
<dbReference type="Pfam" id="PF13560">
    <property type="entry name" value="HTH_31"/>
    <property type="match status" value="1"/>
</dbReference>
<dbReference type="InterPro" id="IPR010982">
    <property type="entry name" value="Lambda_DNA-bd_dom_sf"/>
</dbReference>
<dbReference type="PANTHER" id="PTHR43236">
    <property type="entry name" value="ANTITOXIN HIGA1"/>
    <property type="match status" value="1"/>
</dbReference>